<feature type="repeat" description="TPR" evidence="4">
    <location>
        <begin position="596"/>
        <end position="629"/>
    </location>
</feature>
<dbReference type="PANTHER" id="PTHR46512:SF1">
    <property type="entry name" value="PEPTIDYLPROLYL ISOMERASE"/>
    <property type="match status" value="1"/>
</dbReference>
<name>A0A977IV23_LOCMI</name>
<proteinExistence type="evidence at transcript level"/>
<comment type="catalytic activity">
    <reaction evidence="3">
        <text>[protein]-peptidylproline (omega=180) = [protein]-peptidylproline (omega=0)</text>
        <dbReference type="Rhea" id="RHEA:16237"/>
        <dbReference type="Rhea" id="RHEA-COMP:10747"/>
        <dbReference type="Rhea" id="RHEA-COMP:10748"/>
        <dbReference type="ChEBI" id="CHEBI:83833"/>
        <dbReference type="ChEBI" id="CHEBI:83834"/>
        <dbReference type="EC" id="5.2.1.8"/>
    </reaction>
</comment>
<evidence type="ECO:0000256" key="4">
    <source>
        <dbReference type="PROSITE-ProRule" id="PRU00339"/>
    </source>
</evidence>
<evidence type="ECO:0000256" key="2">
    <source>
        <dbReference type="ARBA" id="ARBA00022803"/>
    </source>
</evidence>
<keyword evidence="3" id="KW-0697">Rotamase</keyword>
<gene>
    <name evidence="8" type="primary">FKBP79</name>
</gene>
<feature type="transmembrane region" description="Helical" evidence="6">
    <location>
        <begin position="676"/>
        <end position="696"/>
    </location>
</feature>
<protein>
    <recommendedName>
        <fullName evidence="3">peptidylprolyl isomerase</fullName>
        <ecNumber evidence="3">5.2.1.8</ecNumber>
    </recommendedName>
</protein>
<dbReference type="Gene3D" id="1.25.40.10">
    <property type="entry name" value="Tetratricopeptide repeat domain"/>
    <property type="match status" value="1"/>
</dbReference>
<feature type="region of interest" description="Disordered" evidence="5">
    <location>
        <begin position="247"/>
        <end position="317"/>
    </location>
</feature>
<dbReference type="GO" id="GO:0043066">
    <property type="term" value="P:negative regulation of apoptotic process"/>
    <property type="evidence" value="ECO:0007669"/>
    <property type="project" value="TreeGrafter"/>
</dbReference>
<dbReference type="GO" id="GO:0012505">
    <property type="term" value="C:endomembrane system"/>
    <property type="evidence" value="ECO:0007669"/>
    <property type="project" value="TreeGrafter"/>
</dbReference>
<dbReference type="GO" id="GO:0003755">
    <property type="term" value="F:peptidyl-prolyl cis-trans isomerase activity"/>
    <property type="evidence" value="ECO:0007669"/>
    <property type="project" value="UniProtKB-KW"/>
</dbReference>
<dbReference type="InterPro" id="IPR050754">
    <property type="entry name" value="FKBP4/5/8-like"/>
</dbReference>
<dbReference type="AlphaFoldDB" id="A0A977IV23"/>
<keyword evidence="6" id="KW-0812">Transmembrane</keyword>
<keyword evidence="6" id="KW-1133">Transmembrane helix</keyword>
<accession>A0A977IV23</accession>
<dbReference type="GO" id="GO:0044183">
    <property type="term" value="F:protein folding chaperone"/>
    <property type="evidence" value="ECO:0007669"/>
    <property type="project" value="TreeGrafter"/>
</dbReference>
<keyword evidence="1" id="KW-0677">Repeat</keyword>
<dbReference type="SMART" id="SM00028">
    <property type="entry name" value="TPR"/>
    <property type="match status" value="3"/>
</dbReference>
<keyword evidence="6" id="KW-0472">Membrane</keyword>
<dbReference type="Pfam" id="PF00254">
    <property type="entry name" value="FKBP_C"/>
    <property type="match status" value="1"/>
</dbReference>
<reference evidence="8" key="1">
    <citation type="submission" date="2021-10" db="EMBL/GenBank/DDBJ databases">
        <authorList>
            <person name="Zhang N."/>
        </authorList>
    </citation>
    <scope>NUCLEOTIDE SEQUENCE</scope>
</reference>
<evidence type="ECO:0000256" key="3">
    <source>
        <dbReference type="PROSITE-ProRule" id="PRU00277"/>
    </source>
</evidence>
<dbReference type="GO" id="GO:0005740">
    <property type="term" value="C:mitochondrial envelope"/>
    <property type="evidence" value="ECO:0007669"/>
    <property type="project" value="TreeGrafter"/>
</dbReference>
<evidence type="ECO:0000259" key="7">
    <source>
        <dbReference type="PROSITE" id="PS50059"/>
    </source>
</evidence>
<dbReference type="PANTHER" id="PTHR46512">
    <property type="entry name" value="PEPTIDYLPROLYL ISOMERASE"/>
    <property type="match status" value="1"/>
</dbReference>
<evidence type="ECO:0000256" key="1">
    <source>
        <dbReference type="ARBA" id="ARBA00022737"/>
    </source>
</evidence>
<dbReference type="EC" id="5.2.1.8" evidence="3"/>
<dbReference type="GO" id="GO:0016020">
    <property type="term" value="C:membrane"/>
    <property type="evidence" value="ECO:0007669"/>
    <property type="project" value="TreeGrafter"/>
</dbReference>
<keyword evidence="3" id="KW-0413">Isomerase</keyword>
<feature type="domain" description="PPIase FKBP-type" evidence="7">
    <location>
        <begin position="401"/>
        <end position="485"/>
    </location>
</feature>
<dbReference type="SUPFAM" id="SSF54534">
    <property type="entry name" value="FKBP-like"/>
    <property type="match status" value="1"/>
</dbReference>
<dbReference type="InterPro" id="IPR011990">
    <property type="entry name" value="TPR-like_helical_dom_sf"/>
</dbReference>
<evidence type="ECO:0000256" key="5">
    <source>
        <dbReference type="SAM" id="MobiDB-lite"/>
    </source>
</evidence>
<dbReference type="EMBL" id="OL311490">
    <property type="protein sequence ID" value="UWK01895.1"/>
    <property type="molecule type" value="mRNA"/>
</dbReference>
<dbReference type="InterPro" id="IPR019734">
    <property type="entry name" value="TPR_rpt"/>
</dbReference>
<dbReference type="Gene3D" id="3.10.50.40">
    <property type="match status" value="1"/>
</dbReference>
<organism evidence="8">
    <name type="scientific">Locusta migratoria manilensis</name>
    <name type="common">Oriental migratory locust</name>
    <dbReference type="NCBI Taxonomy" id="229990"/>
    <lineage>
        <taxon>Eukaryota</taxon>
        <taxon>Metazoa</taxon>
        <taxon>Ecdysozoa</taxon>
        <taxon>Arthropoda</taxon>
        <taxon>Hexapoda</taxon>
        <taxon>Insecta</taxon>
        <taxon>Pterygota</taxon>
        <taxon>Neoptera</taxon>
        <taxon>Polyneoptera</taxon>
        <taxon>Orthoptera</taxon>
        <taxon>Caelifera</taxon>
        <taxon>Acrididea</taxon>
        <taxon>Acridomorpha</taxon>
        <taxon>Acridoidea</taxon>
        <taxon>Acrididae</taxon>
        <taxon>Oedipodinae</taxon>
        <taxon>Locusta</taxon>
    </lineage>
</organism>
<sequence length="701" mass="78513">MESGDHTHTEKFVSGSAELSKLQQYAELGMMENLHKREQLGFMGDKHQPEDFLFGGAMKNDMHVASESDSNQFIIHESRTNVSTEEGLLPARTNNDQPIEAGINEGLSVTEKIREDLVPIAGDQTSSEILVPSNGQIIETNTERVSESTNGLTFTQSDNENIISQDPLSESIPKDSVNTNSQTTKVVTKERTQINKTDVGDLKSNEKSLTLTENVEFISDGQVSTDRSTVDKSEPVTLSEVKSEMEYVKGSSDDSNSFICNERSEVQRKTENDEISEAEEHKQFLSHEGDGEHSDREKQQTDLEDKHPTCIPSEKGDFVEDKNKTEAVGRTGETNIGQNEEDLKLCPAGKQEKYENTNCKTTELPESKHETEDEWLDILGTGHLKKKIIKKAENEYRPQSLQICEINLEGRLEDGTVVEKCENLKIQIGDVEVVQGIDLALPLMNVGEVALLEVGPRFAYGTIGRSPDIPPDAKLIYTIELLSAEDEPDLESLSIARRKELGDKKRERGNWWFSRQEYSFAIQSYRRAIEFLDDAEGGFSIEKKDISEDAEKQLQELLEDRLKVFNNLAAAQMKIKAYDAALTSVDNVLRCQPQNVKALFRKGKILAAKGDTTTALSVLRNASQLEPESKVIKQEVQRLLDVIKRDTKQEKSLYKKMLGQNKSAEKTSSRGSRISYRTWGIACSSVAVVLLGAIAYRYKFL</sequence>
<dbReference type="GO" id="GO:0005829">
    <property type="term" value="C:cytosol"/>
    <property type="evidence" value="ECO:0007669"/>
    <property type="project" value="TreeGrafter"/>
</dbReference>
<dbReference type="InterPro" id="IPR046357">
    <property type="entry name" value="PPIase_dom_sf"/>
</dbReference>
<feature type="compositionally biased region" description="Basic and acidic residues" evidence="5">
    <location>
        <begin position="262"/>
        <end position="317"/>
    </location>
</feature>
<dbReference type="PROSITE" id="PS50005">
    <property type="entry name" value="TPR"/>
    <property type="match status" value="1"/>
</dbReference>
<dbReference type="InterPro" id="IPR001179">
    <property type="entry name" value="PPIase_FKBP_dom"/>
</dbReference>
<keyword evidence="2 4" id="KW-0802">TPR repeat</keyword>
<dbReference type="PROSITE" id="PS50059">
    <property type="entry name" value="FKBP_PPIASE"/>
    <property type="match status" value="1"/>
</dbReference>
<evidence type="ECO:0000313" key="8">
    <source>
        <dbReference type="EMBL" id="UWK01895.1"/>
    </source>
</evidence>
<dbReference type="SUPFAM" id="SSF48452">
    <property type="entry name" value="TPR-like"/>
    <property type="match status" value="1"/>
</dbReference>
<evidence type="ECO:0000256" key="6">
    <source>
        <dbReference type="SAM" id="Phobius"/>
    </source>
</evidence>